<dbReference type="InterPro" id="IPR043145">
    <property type="entry name" value="Znf_ZZ_sf"/>
</dbReference>
<reference evidence="7" key="1">
    <citation type="submission" date="2021-06" db="EMBL/GenBank/DDBJ databases">
        <authorList>
            <person name="Kallberg Y."/>
            <person name="Tangrot J."/>
            <person name="Rosling A."/>
        </authorList>
    </citation>
    <scope>NUCLEOTIDE SEQUENCE</scope>
    <source>
        <strain evidence="7">IN212</strain>
    </source>
</reference>
<evidence type="ECO:0000256" key="3">
    <source>
        <dbReference type="ARBA" id="ARBA00022833"/>
    </source>
</evidence>
<dbReference type="InterPro" id="IPR019954">
    <property type="entry name" value="Ubiquitin_CS"/>
</dbReference>
<dbReference type="AlphaFoldDB" id="A0A9N9FEQ1"/>
<evidence type="ECO:0000259" key="5">
    <source>
        <dbReference type="PROSITE" id="PS50053"/>
    </source>
</evidence>
<dbReference type="SMART" id="SM00213">
    <property type="entry name" value="UBQ"/>
    <property type="match status" value="4"/>
</dbReference>
<dbReference type="SUPFAM" id="SSF57850">
    <property type="entry name" value="RING/U-box"/>
    <property type="match status" value="1"/>
</dbReference>
<feature type="domain" description="Ubiquitin-like" evidence="5">
    <location>
        <begin position="152"/>
        <end position="227"/>
    </location>
</feature>
<dbReference type="PROSITE" id="PS50135">
    <property type="entry name" value="ZF_ZZ_2"/>
    <property type="match status" value="1"/>
</dbReference>
<dbReference type="PANTHER" id="PTHR10666">
    <property type="entry name" value="UBIQUITIN"/>
    <property type="match status" value="1"/>
</dbReference>
<dbReference type="GO" id="GO:0004800">
    <property type="term" value="F:thyroxine 5'-deiodinase activity"/>
    <property type="evidence" value="ECO:0007669"/>
    <property type="project" value="InterPro"/>
</dbReference>
<evidence type="ECO:0000313" key="7">
    <source>
        <dbReference type="EMBL" id="CAG8527886.1"/>
    </source>
</evidence>
<feature type="domain" description="Ubiquitin-like" evidence="5">
    <location>
        <begin position="236"/>
        <end position="309"/>
    </location>
</feature>
<dbReference type="InterPro" id="IPR029071">
    <property type="entry name" value="Ubiquitin-like_domsf"/>
</dbReference>
<accession>A0A9N9FEQ1</accession>
<feature type="domain" description="ZZ-type" evidence="6">
    <location>
        <begin position="342"/>
        <end position="396"/>
    </location>
</feature>
<keyword evidence="1" id="KW-0479">Metal-binding</keyword>
<keyword evidence="3" id="KW-0862">Zinc</keyword>
<evidence type="ECO:0000256" key="1">
    <source>
        <dbReference type="ARBA" id="ARBA00022723"/>
    </source>
</evidence>
<dbReference type="Pfam" id="PF00240">
    <property type="entry name" value="ubiquitin"/>
    <property type="match status" value="3"/>
</dbReference>
<dbReference type="PROSITE" id="PS00299">
    <property type="entry name" value="UBIQUITIN_1"/>
    <property type="match status" value="1"/>
</dbReference>
<dbReference type="InterPro" id="IPR019956">
    <property type="entry name" value="Ubiquitin_dom"/>
</dbReference>
<dbReference type="GO" id="GO:0008270">
    <property type="term" value="F:zinc ion binding"/>
    <property type="evidence" value="ECO:0007669"/>
    <property type="project" value="UniProtKB-KW"/>
</dbReference>
<protein>
    <submittedName>
        <fullName evidence="7">975_t:CDS:1</fullName>
    </submittedName>
</protein>
<name>A0A9N9FEQ1_9GLOM</name>
<organism evidence="7 8">
    <name type="scientific">Racocetra fulgida</name>
    <dbReference type="NCBI Taxonomy" id="60492"/>
    <lineage>
        <taxon>Eukaryota</taxon>
        <taxon>Fungi</taxon>
        <taxon>Fungi incertae sedis</taxon>
        <taxon>Mucoromycota</taxon>
        <taxon>Glomeromycotina</taxon>
        <taxon>Glomeromycetes</taxon>
        <taxon>Diversisporales</taxon>
        <taxon>Gigasporaceae</taxon>
        <taxon>Racocetra</taxon>
    </lineage>
</organism>
<dbReference type="FunFam" id="3.10.20.90:FF:000160">
    <property type="entry name" value="Polyubiquitin-C"/>
    <property type="match status" value="1"/>
</dbReference>
<gene>
    <name evidence="7" type="ORF">RFULGI_LOCUS3656</name>
</gene>
<dbReference type="Proteomes" id="UP000789396">
    <property type="component" value="Unassembled WGS sequence"/>
</dbReference>
<dbReference type="InterPro" id="IPR050158">
    <property type="entry name" value="Ubiquitin_ubiquitin-like"/>
</dbReference>
<dbReference type="OrthoDB" id="428577at2759"/>
<evidence type="ECO:0000313" key="8">
    <source>
        <dbReference type="Proteomes" id="UP000789396"/>
    </source>
</evidence>
<dbReference type="EMBL" id="CAJVPZ010003277">
    <property type="protein sequence ID" value="CAG8527886.1"/>
    <property type="molecule type" value="Genomic_DNA"/>
</dbReference>
<dbReference type="InterPro" id="IPR000433">
    <property type="entry name" value="Znf_ZZ"/>
</dbReference>
<dbReference type="PRINTS" id="PR00348">
    <property type="entry name" value="UBIQUITIN"/>
</dbReference>
<feature type="domain" description="Ubiquitin-like" evidence="5">
    <location>
        <begin position="1"/>
        <end position="61"/>
    </location>
</feature>
<dbReference type="PROSITE" id="PS50053">
    <property type="entry name" value="UBIQUITIN_2"/>
    <property type="match status" value="4"/>
</dbReference>
<dbReference type="SMART" id="SM00291">
    <property type="entry name" value="ZnF_ZZ"/>
    <property type="match status" value="1"/>
</dbReference>
<dbReference type="Pfam" id="PF00837">
    <property type="entry name" value="T4_deiodinase"/>
    <property type="match status" value="1"/>
</dbReference>
<dbReference type="Gene3D" id="3.40.30.10">
    <property type="entry name" value="Glutaredoxin"/>
    <property type="match status" value="1"/>
</dbReference>
<evidence type="ECO:0000259" key="6">
    <source>
        <dbReference type="PROSITE" id="PS50135"/>
    </source>
</evidence>
<keyword evidence="2 4" id="KW-0863">Zinc-finger</keyword>
<sequence length="650" mass="74743">MNKKTIELNTRIYATVKEVKQMIQDKEGIPSDQQHLVFNKELYDDHFLARYSIRHDSTLYLEYEAIMIYVKLMDETIIKLDVNRSYTIEQVIRMIQDKEGIPSHQITYFTINNGIMHRYDITSQYNTLKTLANYGIRNESTLKLFHYNQFSGSLYVKTLPEKTITVQVDSNDTIEQVKQKIQDKEGISPDQQCLFFAGKRLVNRCTLSDYFIPKEATVHLVIKISTDKESPGAGIIFVKTLTGKTISFDLEFDDTIEELKQKIVDKEGIPPDQQHLVFAGKQLEDGKTFADYNLQRGSTLHLVLRLRGGMLQETSGRIEFDALPPLTQYTLTPEERLQNGIHAGIACNYCGEREWKGTRYKCSECSDYDLCIDCITMSDLIHNAQHSFLKILKPLDPKNVSKDTSIAYVTPILPDTKEKLLALLREEERRRFSPEIQKKYYDVGSDPTSGKDWMDVTDQMQHELVREFGYSDEAVQMLRRAPQLYPDDPEFRTTQVYVRNNVANIGNLTEGMLAPDCPLVPLDSSIFTSIIDHSKNLVHLPDVDFYLIQIKEAHASDVWPIGNIVDVKEHHTLSDRLAAAREMATKTKLEIPVLADTMNDTFLKLYSPWPFRFFIVVDGILKLVGMPKDARYDTTDLVECLDDLLRNNKD</sequence>
<dbReference type="SUPFAM" id="SSF54236">
    <property type="entry name" value="Ubiquitin-like"/>
    <property type="match status" value="4"/>
</dbReference>
<dbReference type="CDD" id="cd02340">
    <property type="entry name" value="ZZ_NBR1_like"/>
    <property type="match status" value="1"/>
</dbReference>
<dbReference type="InterPro" id="IPR000643">
    <property type="entry name" value="Iodothyronine_deiodinase"/>
</dbReference>
<feature type="domain" description="Ubiquitin-like" evidence="5">
    <location>
        <begin position="66"/>
        <end position="144"/>
    </location>
</feature>
<dbReference type="Gene3D" id="3.30.60.90">
    <property type="match status" value="1"/>
</dbReference>
<proteinExistence type="predicted"/>
<evidence type="ECO:0000256" key="4">
    <source>
        <dbReference type="PROSITE-ProRule" id="PRU00228"/>
    </source>
</evidence>
<dbReference type="InterPro" id="IPR000626">
    <property type="entry name" value="Ubiquitin-like_dom"/>
</dbReference>
<dbReference type="PROSITE" id="PS01357">
    <property type="entry name" value="ZF_ZZ_1"/>
    <property type="match status" value="1"/>
</dbReference>
<comment type="caution">
    <text evidence="7">The sequence shown here is derived from an EMBL/GenBank/DDBJ whole genome shotgun (WGS) entry which is preliminary data.</text>
</comment>
<dbReference type="CDD" id="cd17039">
    <property type="entry name" value="Ubl_ubiquitin_like"/>
    <property type="match status" value="2"/>
</dbReference>
<dbReference type="Pfam" id="PF00569">
    <property type="entry name" value="ZZ"/>
    <property type="match status" value="1"/>
</dbReference>
<keyword evidence="8" id="KW-1185">Reference proteome</keyword>
<evidence type="ECO:0000256" key="2">
    <source>
        <dbReference type="ARBA" id="ARBA00022771"/>
    </source>
</evidence>
<dbReference type="Gene3D" id="3.10.20.90">
    <property type="entry name" value="Phosphatidylinositol 3-kinase Catalytic Subunit, Chain A, domain 1"/>
    <property type="match status" value="4"/>
</dbReference>